<dbReference type="Proteomes" id="UP000604046">
    <property type="component" value="Unassembled WGS sequence"/>
</dbReference>
<protein>
    <recommendedName>
        <fullName evidence="3">SAM domain-containing protein</fullName>
    </recommendedName>
</protein>
<comment type="caution">
    <text evidence="1">The sequence shown here is derived from an EMBL/GenBank/DDBJ whole genome shotgun (WGS) entry which is preliminary data.</text>
</comment>
<evidence type="ECO:0008006" key="3">
    <source>
        <dbReference type="Google" id="ProtNLM"/>
    </source>
</evidence>
<proteinExistence type="predicted"/>
<evidence type="ECO:0000313" key="1">
    <source>
        <dbReference type="EMBL" id="CAE7251086.1"/>
    </source>
</evidence>
<dbReference type="EMBL" id="CAJNDS010001191">
    <property type="protein sequence ID" value="CAE7251086.1"/>
    <property type="molecule type" value="Genomic_DNA"/>
</dbReference>
<keyword evidence="2" id="KW-1185">Reference proteome</keyword>
<sequence>MEEDLQRLLDQHGLAAHQAVFRDQGYHRVEQLVQLNEDQTDDLKDALRDNEAPRNASRALFRELRERERERAPPVNEAYVHFSGLAQRINSSDVSGLEEATVLKVDVDPLDQIPDRFHVPSGSLCRFTQASSLDPVPVVSLIGPTGAGKSLLASTFMQTTDGILAAGCTP</sequence>
<name>A0A812LPT5_9DINO</name>
<evidence type="ECO:0000313" key="2">
    <source>
        <dbReference type="Proteomes" id="UP000604046"/>
    </source>
</evidence>
<gene>
    <name evidence="1" type="ORF">SNAT2548_LOCUS12397</name>
</gene>
<reference evidence="1" key="1">
    <citation type="submission" date="2021-02" db="EMBL/GenBank/DDBJ databases">
        <authorList>
            <person name="Dougan E. K."/>
            <person name="Rhodes N."/>
            <person name="Thang M."/>
            <person name="Chan C."/>
        </authorList>
    </citation>
    <scope>NUCLEOTIDE SEQUENCE</scope>
</reference>
<accession>A0A812LPT5</accession>
<organism evidence="1 2">
    <name type="scientific">Symbiodinium natans</name>
    <dbReference type="NCBI Taxonomy" id="878477"/>
    <lineage>
        <taxon>Eukaryota</taxon>
        <taxon>Sar</taxon>
        <taxon>Alveolata</taxon>
        <taxon>Dinophyceae</taxon>
        <taxon>Suessiales</taxon>
        <taxon>Symbiodiniaceae</taxon>
        <taxon>Symbiodinium</taxon>
    </lineage>
</organism>
<dbReference type="AlphaFoldDB" id="A0A812LPT5"/>